<keyword evidence="1" id="KW-1133">Transmembrane helix</keyword>
<reference evidence="2 3" key="1">
    <citation type="submission" date="2024-01" db="EMBL/GenBank/DDBJ databases">
        <title>The genomes of 5 underutilized Papilionoideae crops provide insights into root nodulation and disease resistanc.</title>
        <authorList>
            <person name="Jiang F."/>
        </authorList>
    </citation>
    <scope>NUCLEOTIDE SEQUENCE [LARGE SCALE GENOMIC DNA]</scope>
    <source>
        <strain evidence="2">JINMINGXINNONG_FW02</strain>
        <tissue evidence="2">Leaves</tissue>
    </source>
</reference>
<dbReference type="EMBL" id="JAYMYR010000010">
    <property type="protein sequence ID" value="KAK7335160.1"/>
    <property type="molecule type" value="Genomic_DNA"/>
</dbReference>
<comment type="caution">
    <text evidence="2">The sequence shown here is derived from an EMBL/GenBank/DDBJ whole genome shotgun (WGS) entry which is preliminary data.</text>
</comment>
<feature type="transmembrane region" description="Helical" evidence="1">
    <location>
        <begin position="42"/>
        <end position="69"/>
    </location>
</feature>
<protein>
    <submittedName>
        <fullName evidence="2">Uncharacterized protein</fullName>
    </submittedName>
</protein>
<keyword evidence="3" id="KW-1185">Reference proteome</keyword>
<evidence type="ECO:0000256" key="1">
    <source>
        <dbReference type="SAM" id="Phobius"/>
    </source>
</evidence>
<sequence length="113" mass="11981">MKNQNGYVPPLAAASGRASGQGVRTVEMTEIDPTVVEVVVEAVMVMVGIAILLFVLIILIIVLNTYVCLCRHRHVLLSHPISTTSSVEPYLNPSLTVVLLTTHGSTCVAGGGR</sequence>
<proteinExistence type="predicted"/>
<keyword evidence="1" id="KW-0472">Membrane</keyword>
<organism evidence="2 3">
    <name type="scientific">Phaseolus coccineus</name>
    <name type="common">Scarlet runner bean</name>
    <name type="synonym">Phaseolus multiflorus</name>
    <dbReference type="NCBI Taxonomy" id="3886"/>
    <lineage>
        <taxon>Eukaryota</taxon>
        <taxon>Viridiplantae</taxon>
        <taxon>Streptophyta</taxon>
        <taxon>Embryophyta</taxon>
        <taxon>Tracheophyta</taxon>
        <taxon>Spermatophyta</taxon>
        <taxon>Magnoliopsida</taxon>
        <taxon>eudicotyledons</taxon>
        <taxon>Gunneridae</taxon>
        <taxon>Pentapetalae</taxon>
        <taxon>rosids</taxon>
        <taxon>fabids</taxon>
        <taxon>Fabales</taxon>
        <taxon>Fabaceae</taxon>
        <taxon>Papilionoideae</taxon>
        <taxon>50 kb inversion clade</taxon>
        <taxon>NPAAA clade</taxon>
        <taxon>indigoferoid/millettioid clade</taxon>
        <taxon>Phaseoleae</taxon>
        <taxon>Phaseolus</taxon>
    </lineage>
</organism>
<evidence type="ECO:0000313" key="3">
    <source>
        <dbReference type="Proteomes" id="UP001374584"/>
    </source>
</evidence>
<dbReference type="AlphaFoldDB" id="A0AAN9LFM6"/>
<evidence type="ECO:0000313" key="2">
    <source>
        <dbReference type="EMBL" id="KAK7335160.1"/>
    </source>
</evidence>
<keyword evidence="1" id="KW-0812">Transmembrane</keyword>
<accession>A0AAN9LFM6</accession>
<gene>
    <name evidence="2" type="ORF">VNO80_26936</name>
</gene>
<name>A0AAN9LFM6_PHACN</name>
<dbReference type="Proteomes" id="UP001374584">
    <property type="component" value="Unassembled WGS sequence"/>
</dbReference>